<feature type="coiled-coil region" evidence="1">
    <location>
        <begin position="76"/>
        <end position="103"/>
    </location>
</feature>
<keyword evidence="3" id="KW-0812">Transmembrane</keyword>
<feature type="compositionally biased region" description="Polar residues" evidence="2">
    <location>
        <begin position="283"/>
        <end position="305"/>
    </location>
</feature>
<feature type="compositionally biased region" description="Polar residues" evidence="2">
    <location>
        <begin position="117"/>
        <end position="130"/>
    </location>
</feature>
<keyword evidence="4" id="KW-0732">Signal</keyword>
<feature type="compositionally biased region" description="Basic residues" evidence="2">
    <location>
        <begin position="306"/>
        <end position="323"/>
    </location>
</feature>
<dbReference type="EMBL" id="AAGK01000001">
    <property type="protein sequence ID" value="EAN33248.1"/>
    <property type="molecule type" value="Genomic_DNA"/>
</dbReference>
<feature type="chain" id="PRO_5004240879" description="Theileria-specific sub-telomeric protein, SVSP family member" evidence="4">
    <location>
        <begin position="22"/>
        <end position="468"/>
    </location>
</feature>
<evidence type="ECO:0000313" key="6">
    <source>
        <dbReference type="Proteomes" id="UP000001949"/>
    </source>
</evidence>
<dbReference type="KEGG" id="tpv:TP01_0004"/>
<keyword evidence="3" id="KW-1133">Transmembrane helix</keyword>
<dbReference type="Proteomes" id="UP000001949">
    <property type="component" value="Unassembled WGS sequence"/>
</dbReference>
<reference evidence="5 6" key="1">
    <citation type="journal article" date="2005" name="Science">
        <title>Genome sequence of Theileria parva, a bovine pathogen that transforms lymphocytes.</title>
        <authorList>
            <person name="Gardner M.J."/>
            <person name="Bishop R."/>
            <person name="Shah T."/>
            <person name="de Villiers E.P."/>
            <person name="Carlton J.M."/>
            <person name="Hall N."/>
            <person name="Ren Q."/>
            <person name="Paulsen I.T."/>
            <person name="Pain A."/>
            <person name="Berriman M."/>
            <person name="Wilson R.J.M."/>
            <person name="Sato S."/>
            <person name="Ralph S.A."/>
            <person name="Mann D.J."/>
            <person name="Xiong Z."/>
            <person name="Shallom S.J."/>
            <person name="Weidman J."/>
            <person name="Jiang L."/>
            <person name="Lynn J."/>
            <person name="Weaver B."/>
            <person name="Shoaibi A."/>
            <person name="Domingo A.R."/>
            <person name="Wasawo D."/>
            <person name="Crabtree J."/>
            <person name="Wortman J.R."/>
            <person name="Haas B."/>
            <person name="Angiuoli S.V."/>
            <person name="Creasy T.H."/>
            <person name="Lu C."/>
            <person name="Suh B."/>
            <person name="Silva J.C."/>
            <person name="Utterback T.R."/>
            <person name="Feldblyum T.V."/>
            <person name="Pertea M."/>
            <person name="Allen J."/>
            <person name="Nierman W.C."/>
            <person name="Taracha E.L.N."/>
            <person name="Salzberg S.L."/>
            <person name="White O.R."/>
            <person name="Fitzhugh H.A."/>
            <person name="Morzaria S."/>
            <person name="Venter J.C."/>
            <person name="Fraser C.M."/>
            <person name="Nene V."/>
        </authorList>
    </citation>
    <scope>NUCLEOTIDE SEQUENCE [LARGE SCALE GENOMIC DNA]</scope>
    <source>
        <strain evidence="5 6">Muguga</strain>
    </source>
</reference>
<accession>Q4N9U3</accession>
<dbReference type="AlphaFoldDB" id="Q4N9U3"/>
<dbReference type="eggNOG" id="ENOG502QU2K">
    <property type="taxonomic scope" value="Eukaryota"/>
</dbReference>
<organism evidence="5 6">
    <name type="scientific">Theileria parva</name>
    <name type="common">East coast fever infection agent</name>
    <dbReference type="NCBI Taxonomy" id="5875"/>
    <lineage>
        <taxon>Eukaryota</taxon>
        <taxon>Sar</taxon>
        <taxon>Alveolata</taxon>
        <taxon>Apicomplexa</taxon>
        <taxon>Aconoidasida</taxon>
        <taxon>Piroplasmida</taxon>
        <taxon>Theileriidae</taxon>
        <taxon>Theileria</taxon>
    </lineage>
</organism>
<feature type="signal peptide" evidence="4">
    <location>
        <begin position="1"/>
        <end position="21"/>
    </location>
</feature>
<keyword evidence="1" id="KW-0175">Coiled coil</keyword>
<feature type="transmembrane region" description="Helical" evidence="3">
    <location>
        <begin position="443"/>
        <end position="467"/>
    </location>
</feature>
<dbReference type="InParanoid" id="Q4N9U3"/>
<comment type="caution">
    <text evidence="5">The sequence shown here is derived from an EMBL/GenBank/DDBJ whole genome shotgun (WGS) entry which is preliminary data.</text>
</comment>
<feature type="region of interest" description="Disordered" evidence="2">
    <location>
        <begin position="262"/>
        <end position="323"/>
    </location>
</feature>
<keyword evidence="6" id="KW-1185">Reference proteome</keyword>
<evidence type="ECO:0000256" key="2">
    <source>
        <dbReference type="SAM" id="MobiDB-lite"/>
    </source>
</evidence>
<gene>
    <name evidence="5" type="ordered locus">TP01_0004</name>
</gene>
<evidence type="ECO:0000256" key="1">
    <source>
        <dbReference type="SAM" id="Coils"/>
    </source>
</evidence>
<dbReference type="GeneID" id="3503550"/>
<evidence type="ECO:0000313" key="5">
    <source>
        <dbReference type="EMBL" id="EAN33248.1"/>
    </source>
</evidence>
<evidence type="ECO:0000256" key="3">
    <source>
        <dbReference type="SAM" id="Phobius"/>
    </source>
</evidence>
<sequence length="468" mass="54245">MNIRITYKSILLIILLGFVRCADKPDDQPTAKSVGLVAYSDSEEEENFDVTDLTEIGQQTIGRINSDYPTHQSIQENKLQTELQKLQTEIKKLHTKLRQLQTELRKYYPGYLAPTTQQQEQHYGSPQTQPVIHEPEPLIEPEPYGEYQSESLQSEQVQYGHDGPKQYTQLQVPQEREQYYEPPTTQPQQEQYQYYVSPQPQLQDQAQQYGTMDQSYQYYAPPPIRRPIPCYPEVAYQSYYFPRYPPYIPPQVTEPQQTEHYYVPPQTQQPSPQPDTEYATPPQELSQEVTPIQPPSIDQSDSTVKSGHKQGSVKRKKPSRKTHKIELYKKDAGGNLVEMSDNDYFITHMDVDKGKYLFNSNLEQIRSEGEIVYEHLSGTPYCSVLKHRRRYNIFILTNPEGFILVKKVEGVWRKFPKSIPDFLKLYTQDSEGSEILLTEGIRIFTFGLSLLSILVLSLSELSMLLLIL</sequence>
<keyword evidence="3" id="KW-0472">Membrane</keyword>
<proteinExistence type="predicted"/>
<feature type="region of interest" description="Disordered" evidence="2">
    <location>
        <begin position="117"/>
        <end position="156"/>
    </location>
</feature>
<dbReference type="STRING" id="5875.Q4N9U3"/>
<dbReference type="VEuPathDB" id="PiroplasmaDB:TpMuguga_01g00004"/>
<evidence type="ECO:0008006" key="7">
    <source>
        <dbReference type="Google" id="ProtNLM"/>
    </source>
</evidence>
<name>Q4N9U3_THEPA</name>
<protein>
    <recommendedName>
        <fullName evidence="7">Theileria-specific sub-telomeric protein, SVSP family member</fullName>
    </recommendedName>
</protein>
<evidence type="ECO:0000256" key="4">
    <source>
        <dbReference type="SAM" id="SignalP"/>
    </source>
</evidence>